<dbReference type="Gene3D" id="1.10.780.10">
    <property type="entry name" value="Hydroxylamine Oxidoreductase, Chain A, domain 1"/>
    <property type="match status" value="1"/>
</dbReference>
<keyword evidence="3" id="KW-1185">Reference proteome</keyword>
<reference evidence="2" key="1">
    <citation type="submission" date="2021-04" db="EMBL/GenBank/DDBJ databases">
        <title>Phylogenetic analysis of Acidobacteriaceae.</title>
        <authorList>
            <person name="Qiu L."/>
            <person name="Zhang Q."/>
        </authorList>
    </citation>
    <scope>NUCLEOTIDE SEQUENCE</scope>
    <source>
        <strain evidence="2">DSM 25168</strain>
    </source>
</reference>
<dbReference type="RefSeq" id="WP_260794327.1">
    <property type="nucleotide sequence ID" value="NZ_CP093313.1"/>
</dbReference>
<dbReference type="InterPro" id="IPR036280">
    <property type="entry name" value="Multihaem_cyt_sf"/>
</dbReference>
<keyword evidence="1" id="KW-0732">Signal</keyword>
<dbReference type="Gene3D" id="1.20.850.10">
    <property type="entry name" value="Hydroxylamine Oxidoreductase, Chain A, domain 2"/>
    <property type="match status" value="1"/>
</dbReference>
<dbReference type="InterPro" id="IPR051829">
    <property type="entry name" value="Multiheme_Cytochr_ET"/>
</dbReference>
<evidence type="ECO:0000313" key="2">
    <source>
        <dbReference type="EMBL" id="UWZ84821.1"/>
    </source>
</evidence>
<gene>
    <name evidence="2" type="ORF">MOP44_02525</name>
</gene>
<dbReference type="SUPFAM" id="SSF48695">
    <property type="entry name" value="Multiheme cytochromes"/>
    <property type="match status" value="1"/>
</dbReference>
<proteinExistence type="predicted"/>
<dbReference type="Pfam" id="PF13447">
    <property type="entry name" value="Multi-haem_cyto"/>
    <property type="match status" value="1"/>
</dbReference>
<evidence type="ECO:0000256" key="1">
    <source>
        <dbReference type="ARBA" id="ARBA00022729"/>
    </source>
</evidence>
<accession>A0A9J7BUY3</accession>
<protein>
    <recommendedName>
        <fullName evidence="4">Nitrate reductase</fullName>
    </recommendedName>
</protein>
<dbReference type="EMBL" id="CP093313">
    <property type="protein sequence ID" value="UWZ84821.1"/>
    <property type="molecule type" value="Genomic_DNA"/>
</dbReference>
<organism evidence="2 3">
    <name type="scientific">Occallatibacter riparius</name>
    <dbReference type="NCBI Taxonomy" id="1002689"/>
    <lineage>
        <taxon>Bacteria</taxon>
        <taxon>Pseudomonadati</taxon>
        <taxon>Acidobacteriota</taxon>
        <taxon>Terriglobia</taxon>
        <taxon>Terriglobales</taxon>
        <taxon>Acidobacteriaceae</taxon>
        <taxon>Occallatibacter</taxon>
    </lineage>
</organism>
<dbReference type="Proteomes" id="UP001059380">
    <property type="component" value="Chromosome"/>
</dbReference>
<name>A0A9J7BUY3_9BACT</name>
<dbReference type="PANTHER" id="PTHR35038">
    <property type="entry name" value="DISSIMILATORY SULFITE REDUCTASE SIRA"/>
    <property type="match status" value="1"/>
</dbReference>
<dbReference type="KEGG" id="orp:MOP44_02525"/>
<sequence length="411" mass="45461">MSFRSVFIAVVAAFALIVAAFLINRARPRVETEQPTADFVRASGKCAECHARLQYSVVHEYEMSAHAKKGVNCLDCHQPAAGQEKMDHHGFTISKHLTAGNCRSCHEGIYQEFLRSRHAAPSWAAVFGAAGLTKEQVAFSEQFQPGGTNRAPNPLVTPEGHPAVNSGCEQCHAVGKPNDDGTIGTCTQCHSRHTSSVELARLPTTCAQCHMGPDHSQIEIYSESKHGIMFAAQRNLLKLDADPRTLTTRDMFVPTCATCHMSGINGLKVTHNPSDRLSWYLADKITTRRPNYQQAVINMKQVCTQCHTQGLIDRVYTQADAIVAQTNDKVKVAQDIMDGLHKDGTLSSAAFTQPIDFTFFNLWHYDGRTSKHGVFMGGADFVQWHGNYELFAKTVELKHQADALRKEHGRK</sequence>
<evidence type="ECO:0000313" key="3">
    <source>
        <dbReference type="Proteomes" id="UP001059380"/>
    </source>
</evidence>
<evidence type="ECO:0008006" key="4">
    <source>
        <dbReference type="Google" id="ProtNLM"/>
    </source>
</evidence>
<dbReference type="AlphaFoldDB" id="A0A9J7BUY3"/>